<evidence type="ECO:0000313" key="4">
    <source>
        <dbReference type="EMBL" id="KAE8700528.1"/>
    </source>
</evidence>
<protein>
    <submittedName>
        <fullName evidence="4">WUSCHEL-related homeobox 9-like</fullName>
    </submittedName>
</protein>
<evidence type="ECO:0000259" key="3">
    <source>
        <dbReference type="PROSITE" id="PS50891"/>
    </source>
</evidence>
<dbReference type="Pfam" id="PF03195">
    <property type="entry name" value="LOB"/>
    <property type="match status" value="1"/>
</dbReference>
<sequence>MSNPEEASNYRHACAACKYQRRKCEANCLFALYFPADKANIFREVHKIFGVKNVTAILSSLSPHERERAVESLEWEAFAWKSDPVEGPLGLFKHLKRELQQLKNQQQQNGIIVPYSNYQTNHGVFALNHNAALGDFAHNPNINAANSAYGINPNIGMEQPFNSYAGLPQIRGGEIENHQVMVNNGIPMDSSYYRIQQEQGSALRKRLGADIVVQPFPTSHKQQMPHNNQMLGSFSMGPPTNSFGQHNDQQRESRRRRVFGHLPGPASQSQGRGFH</sequence>
<comment type="similarity">
    <text evidence="1">Belongs to the LOB domain-containing protein family.</text>
</comment>
<gene>
    <name evidence="4" type="ORF">F3Y22_tig00110556pilonHSYRG00244</name>
</gene>
<feature type="domain" description="LOB" evidence="3">
    <location>
        <begin position="12"/>
        <end position="113"/>
    </location>
</feature>
<keyword evidence="5" id="KW-1185">Reference proteome</keyword>
<dbReference type="PANTHER" id="PTHR31301">
    <property type="entry name" value="LOB DOMAIN-CONTAINING PROTEIN 4-RELATED"/>
    <property type="match status" value="1"/>
</dbReference>
<dbReference type="PANTHER" id="PTHR31301:SF165">
    <property type="entry name" value="LOB DOMAIN PROTEIN"/>
    <property type="match status" value="1"/>
</dbReference>
<dbReference type="AlphaFoldDB" id="A0A6A3A8R8"/>
<dbReference type="GO" id="GO:0003677">
    <property type="term" value="F:DNA binding"/>
    <property type="evidence" value="ECO:0007669"/>
    <property type="project" value="UniProtKB-KW"/>
</dbReference>
<accession>A0A6A3A8R8</accession>
<proteinExistence type="inferred from homology"/>
<dbReference type="OrthoDB" id="1893065at2759"/>
<dbReference type="EMBL" id="VEPZ02001028">
    <property type="protein sequence ID" value="KAE8700528.1"/>
    <property type="molecule type" value="Genomic_DNA"/>
</dbReference>
<evidence type="ECO:0000256" key="1">
    <source>
        <dbReference type="ARBA" id="ARBA00005474"/>
    </source>
</evidence>
<reference evidence="4" key="1">
    <citation type="submission" date="2019-09" db="EMBL/GenBank/DDBJ databases">
        <title>Draft genome information of white flower Hibiscus syriacus.</title>
        <authorList>
            <person name="Kim Y.-M."/>
        </authorList>
    </citation>
    <scope>NUCLEOTIDE SEQUENCE [LARGE SCALE GENOMIC DNA]</scope>
    <source>
        <strain evidence="4">YM2019G1</strain>
    </source>
</reference>
<organism evidence="4 5">
    <name type="scientific">Hibiscus syriacus</name>
    <name type="common">Rose of Sharon</name>
    <dbReference type="NCBI Taxonomy" id="106335"/>
    <lineage>
        <taxon>Eukaryota</taxon>
        <taxon>Viridiplantae</taxon>
        <taxon>Streptophyta</taxon>
        <taxon>Embryophyta</taxon>
        <taxon>Tracheophyta</taxon>
        <taxon>Spermatophyta</taxon>
        <taxon>Magnoliopsida</taxon>
        <taxon>eudicotyledons</taxon>
        <taxon>Gunneridae</taxon>
        <taxon>Pentapetalae</taxon>
        <taxon>rosids</taxon>
        <taxon>malvids</taxon>
        <taxon>Malvales</taxon>
        <taxon>Malvaceae</taxon>
        <taxon>Malvoideae</taxon>
        <taxon>Hibiscus</taxon>
    </lineage>
</organism>
<dbReference type="PROSITE" id="PS50891">
    <property type="entry name" value="LOB"/>
    <property type="match status" value="1"/>
</dbReference>
<evidence type="ECO:0000256" key="2">
    <source>
        <dbReference type="SAM" id="MobiDB-lite"/>
    </source>
</evidence>
<feature type="compositionally biased region" description="Polar residues" evidence="2">
    <location>
        <begin position="218"/>
        <end position="247"/>
    </location>
</feature>
<comment type="caution">
    <text evidence="4">The sequence shown here is derived from an EMBL/GenBank/DDBJ whole genome shotgun (WGS) entry which is preliminary data.</text>
</comment>
<feature type="region of interest" description="Disordered" evidence="2">
    <location>
        <begin position="218"/>
        <end position="253"/>
    </location>
</feature>
<dbReference type="InterPro" id="IPR004883">
    <property type="entry name" value="LOB"/>
</dbReference>
<name>A0A6A3A8R8_HIBSY</name>
<dbReference type="Proteomes" id="UP000436088">
    <property type="component" value="Unassembled WGS sequence"/>
</dbReference>
<evidence type="ECO:0000313" key="5">
    <source>
        <dbReference type="Proteomes" id="UP000436088"/>
    </source>
</evidence>